<accession>A0A9D4JXQ7</accession>
<dbReference type="InterPro" id="IPR009072">
    <property type="entry name" value="Histone-fold"/>
</dbReference>
<keyword evidence="6" id="KW-0539">Nucleus</keyword>
<keyword evidence="4" id="KW-0158">Chromosome</keyword>
<evidence type="ECO:0000313" key="9">
    <source>
        <dbReference type="EMBL" id="KAH3826864.1"/>
    </source>
</evidence>
<dbReference type="GO" id="GO:0030527">
    <property type="term" value="F:structural constituent of chromatin"/>
    <property type="evidence" value="ECO:0007669"/>
    <property type="project" value="InterPro"/>
</dbReference>
<dbReference type="SUPFAM" id="SSF47113">
    <property type="entry name" value="Histone-fold"/>
    <property type="match status" value="1"/>
</dbReference>
<dbReference type="GO" id="GO:0005634">
    <property type="term" value="C:nucleus"/>
    <property type="evidence" value="ECO:0007669"/>
    <property type="project" value="UniProtKB-SubCell"/>
</dbReference>
<dbReference type="InterPro" id="IPR007125">
    <property type="entry name" value="H2A/H2B/H3"/>
</dbReference>
<dbReference type="GO" id="GO:0003677">
    <property type="term" value="F:DNA binding"/>
    <property type="evidence" value="ECO:0007669"/>
    <property type="project" value="UniProtKB-KW"/>
</dbReference>
<dbReference type="CDD" id="cd22911">
    <property type="entry name" value="HFD_H3"/>
    <property type="match status" value="1"/>
</dbReference>
<evidence type="ECO:0000256" key="2">
    <source>
        <dbReference type="ARBA" id="ARBA00004286"/>
    </source>
</evidence>
<dbReference type="PRINTS" id="PR00622">
    <property type="entry name" value="HISTONEH3"/>
</dbReference>
<sequence length="148" mass="17012">MARVKHIPEREKSHPGNAYLKHILSEKRMRGKYLKALKTSGSKTGGIKKVRRAHHGSKAVAEIRKFQQSTKLLMNRLPFQRLVKQITADLFKEKQFRIQSAALEALQESAEHYLISLLEDTNLCALHARRVTITTKDMQLARRIRGKS</sequence>
<dbReference type="InterPro" id="IPR000164">
    <property type="entry name" value="Histone_H3/CENP-A"/>
</dbReference>
<reference evidence="9" key="2">
    <citation type="submission" date="2020-11" db="EMBL/GenBank/DDBJ databases">
        <authorList>
            <person name="McCartney M.A."/>
            <person name="Auch B."/>
            <person name="Kono T."/>
            <person name="Mallez S."/>
            <person name="Becker A."/>
            <person name="Gohl D.M."/>
            <person name="Silverstein K.A.T."/>
            <person name="Koren S."/>
            <person name="Bechman K.B."/>
            <person name="Herman A."/>
            <person name="Abrahante J.E."/>
            <person name="Garbe J."/>
        </authorList>
    </citation>
    <scope>NUCLEOTIDE SEQUENCE</scope>
    <source>
        <strain evidence="9">Duluth1</strain>
        <tissue evidence="9">Whole animal</tissue>
    </source>
</reference>
<keyword evidence="10" id="KW-1185">Reference proteome</keyword>
<dbReference type="EMBL" id="JAIWYP010000005">
    <property type="protein sequence ID" value="KAH3826864.1"/>
    <property type="molecule type" value="Genomic_DNA"/>
</dbReference>
<evidence type="ECO:0000256" key="3">
    <source>
        <dbReference type="ARBA" id="ARBA00010343"/>
    </source>
</evidence>
<dbReference type="GO" id="GO:0000786">
    <property type="term" value="C:nucleosome"/>
    <property type="evidence" value="ECO:0007669"/>
    <property type="project" value="UniProtKB-KW"/>
</dbReference>
<dbReference type="FunFam" id="1.10.20.10:FF:000085">
    <property type="entry name" value="Histone H3.2"/>
    <property type="match status" value="1"/>
</dbReference>
<dbReference type="GO" id="GO:0046982">
    <property type="term" value="F:protein heterodimerization activity"/>
    <property type="evidence" value="ECO:0007669"/>
    <property type="project" value="InterPro"/>
</dbReference>
<protein>
    <recommendedName>
        <fullName evidence="8">Core Histone H2A/H2B/H3 domain-containing protein</fullName>
    </recommendedName>
</protein>
<evidence type="ECO:0000256" key="1">
    <source>
        <dbReference type="ARBA" id="ARBA00004123"/>
    </source>
</evidence>
<feature type="domain" description="Core Histone H2A/H2B/H3" evidence="8">
    <location>
        <begin position="55"/>
        <end position="144"/>
    </location>
</feature>
<dbReference type="SMART" id="SM00428">
    <property type="entry name" value="H3"/>
    <property type="match status" value="1"/>
</dbReference>
<dbReference type="Pfam" id="PF00125">
    <property type="entry name" value="Histone"/>
    <property type="match status" value="1"/>
</dbReference>
<gene>
    <name evidence="9" type="ORF">DPMN_128777</name>
</gene>
<evidence type="ECO:0000256" key="5">
    <source>
        <dbReference type="ARBA" id="ARBA00023125"/>
    </source>
</evidence>
<dbReference type="OrthoDB" id="842664at2759"/>
<dbReference type="Proteomes" id="UP000828390">
    <property type="component" value="Unassembled WGS sequence"/>
</dbReference>
<evidence type="ECO:0000313" key="10">
    <source>
        <dbReference type="Proteomes" id="UP000828390"/>
    </source>
</evidence>
<evidence type="ECO:0000256" key="4">
    <source>
        <dbReference type="ARBA" id="ARBA00022454"/>
    </source>
</evidence>
<comment type="caution">
    <text evidence="9">The sequence shown here is derived from an EMBL/GenBank/DDBJ whole genome shotgun (WGS) entry which is preliminary data.</text>
</comment>
<evidence type="ECO:0000256" key="7">
    <source>
        <dbReference type="ARBA" id="ARBA00023269"/>
    </source>
</evidence>
<keyword evidence="5" id="KW-0238">DNA-binding</keyword>
<keyword evidence="7" id="KW-0544">Nucleosome core</keyword>
<name>A0A9D4JXQ7_DREPO</name>
<reference evidence="9" key="1">
    <citation type="journal article" date="2019" name="bioRxiv">
        <title>The Genome of the Zebra Mussel, Dreissena polymorpha: A Resource for Invasive Species Research.</title>
        <authorList>
            <person name="McCartney M.A."/>
            <person name="Auch B."/>
            <person name="Kono T."/>
            <person name="Mallez S."/>
            <person name="Zhang Y."/>
            <person name="Obille A."/>
            <person name="Becker A."/>
            <person name="Abrahante J.E."/>
            <person name="Garbe J."/>
            <person name="Badalamenti J.P."/>
            <person name="Herman A."/>
            <person name="Mangelson H."/>
            <person name="Liachko I."/>
            <person name="Sullivan S."/>
            <person name="Sone E.D."/>
            <person name="Koren S."/>
            <person name="Silverstein K.A.T."/>
            <person name="Beckman K.B."/>
            <person name="Gohl D.M."/>
        </authorList>
    </citation>
    <scope>NUCLEOTIDE SEQUENCE</scope>
    <source>
        <strain evidence="9">Duluth1</strain>
        <tissue evidence="9">Whole animal</tissue>
    </source>
</reference>
<evidence type="ECO:0000259" key="8">
    <source>
        <dbReference type="Pfam" id="PF00125"/>
    </source>
</evidence>
<organism evidence="9 10">
    <name type="scientific">Dreissena polymorpha</name>
    <name type="common">Zebra mussel</name>
    <name type="synonym">Mytilus polymorpha</name>
    <dbReference type="NCBI Taxonomy" id="45954"/>
    <lineage>
        <taxon>Eukaryota</taxon>
        <taxon>Metazoa</taxon>
        <taxon>Spiralia</taxon>
        <taxon>Lophotrochozoa</taxon>
        <taxon>Mollusca</taxon>
        <taxon>Bivalvia</taxon>
        <taxon>Autobranchia</taxon>
        <taxon>Heteroconchia</taxon>
        <taxon>Euheterodonta</taxon>
        <taxon>Imparidentia</taxon>
        <taxon>Neoheterodontei</taxon>
        <taxon>Myida</taxon>
        <taxon>Dreissenoidea</taxon>
        <taxon>Dreissenidae</taxon>
        <taxon>Dreissena</taxon>
    </lineage>
</organism>
<dbReference type="PANTHER" id="PTHR11426">
    <property type="entry name" value="HISTONE H3"/>
    <property type="match status" value="1"/>
</dbReference>
<comment type="similarity">
    <text evidence="3">Belongs to the histone H3 family.</text>
</comment>
<proteinExistence type="inferred from homology"/>
<dbReference type="Gene3D" id="1.10.20.10">
    <property type="entry name" value="Histone, subunit A"/>
    <property type="match status" value="1"/>
</dbReference>
<comment type="subcellular location">
    <subcellularLocation>
        <location evidence="2">Chromosome</location>
    </subcellularLocation>
    <subcellularLocation>
        <location evidence="1">Nucleus</location>
    </subcellularLocation>
</comment>
<evidence type="ECO:0000256" key="6">
    <source>
        <dbReference type="ARBA" id="ARBA00023242"/>
    </source>
</evidence>
<dbReference type="AlphaFoldDB" id="A0A9D4JXQ7"/>